<accession>A0AAW2SKP1</accession>
<evidence type="ECO:0000256" key="1">
    <source>
        <dbReference type="ARBA" id="ARBA00009744"/>
    </source>
</evidence>
<gene>
    <name evidence="3" type="ORF">Sradi_2488700</name>
</gene>
<dbReference type="EMBL" id="JACGWJ010000010">
    <property type="protein sequence ID" value="KAL0392659.1"/>
    <property type="molecule type" value="Genomic_DNA"/>
</dbReference>
<dbReference type="InterPro" id="IPR024949">
    <property type="entry name" value="Bet_v_I_allergen"/>
</dbReference>
<dbReference type="GO" id="GO:0004864">
    <property type="term" value="F:protein phosphatase inhibitor activity"/>
    <property type="evidence" value="ECO:0007669"/>
    <property type="project" value="InterPro"/>
</dbReference>
<reference evidence="3" key="2">
    <citation type="journal article" date="2024" name="Plant">
        <title>Genomic evolution and insights into agronomic trait innovations of Sesamum species.</title>
        <authorList>
            <person name="Miao H."/>
            <person name="Wang L."/>
            <person name="Qu L."/>
            <person name="Liu H."/>
            <person name="Sun Y."/>
            <person name="Le M."/>
            <person name="Wang Q."/>
            <person name="Wei S."/>
            <person name="Zheng Y."/>
            <person name="Lin W."/>
            <person name="Duan Y."/>
            <person name="Cao H."/>
            <person name="Xiong S."/>
            <person name="Wang X."/>
            <person name="Wei L."/>
            <person name="Li C."/>
            <person name="Ma Q."/>
            <person name="Ju M."/>
            <person name="Zhao R."/>
            <person name="Li G."/>
            <person name="Mu C."/>
            <person name="Tian Q."/>
            <person name="Mei H."/>
            <person name="Zhang T."/>
            <person name="Gao T."/>
            <person name="Zhang H."/>
        </authorList>
    </citation>
    <scope>NUCLEOTIDE SEQUENCE</scope>
    <source>
        <strain evidence="3">G02</strain>
    </source>
</reference>
<feature type="domain" description="Bet v I/Major latex protein" evidence="2">
    <location>
        <begin position="52"/>
        <end position="204"/>
    </location>
</feature>
<dbReference type="InterPro" id="IPR023393">
    <property type="entry name" value="START-like_dom_sf"/>
</dbReference>
<dbReference type="GO" id="GO:0038023">
    <property type="term" value="F:signaling receptor activity"/>
    <property type="evidence" value="ECO:0007669"/>
    <property type="project" value="InterPro"/>
</dbReference>
<dbReference type="GO" id="GO:0010427">
    <property type="term" value="F:abscisic acid binding"/>
    <property type="evidence" value="ECO:0007669"/>
    <property type="project" value="InterPro"/>
</dbReference>
<dbReference type="GO" id="GO:0005737">
    <property type="term" value="C:cytoplasm"/>
    <property type="evidence" value="ECO:0007669"/>
    <property type="project" value="TreeGrafter"/>
</dbReference>
<organism evidence="3">
    <name type="scientific">Sesamum radiatum</name>
    <name type="common">Black benniseed</name>
    <dbReference type="NCBI Taxonomy" id="300843"/>
    <lineage>
        <taxon>Eukaryota</taxon>
        <taxon>Viridiplantae</taxon>
        <taxon>Streptophyta</taxon>
        <taxon>Embryophyta</taxon>
        <taxon>Tracheophyta</taxon>
        <taxon>Spermatophyta</taxon>
        <taxon>Magnoliopsida</taxon>
        <taxon>eudicotyledons</taxon>
        <taxon>Gunneridae</taxon>
        <taxon>Pentapetalae</taxon>
        <taxon>asterids</taxon>
        <taxon>lamiids</taxon>
        <taxon>Lamiales</taxon>
        <taxon>Pedaliaceae</taxon>
        <taxon>Sesamum</taxon>
    </lineage>
</organism>
<evidence type="ECO:0000313" key="3">
    <source>
        <dbReference type="EMBL" id="KAL0392659.1"/>
    </source>
</evidence>
<dbReference type="PANTHER" id="PTHR31213:SF157">
    <property type="entry name" value="MAJOR ALLERGEN MAL D 1-LIKE"/>
    <property type="match status" value="1"/>
</dbReference>
<dbReference type="FunFam" id="3.30.530.20:FF:000007">
    <property type="entry name" value="Major pollen allergen Bet v 1-A"/>
    <property type="match status" value="1"/>
</dbReference>
<dbReference type="SUPFAM" id="SSF55961">
    <property type="entry name" value="Bet v1-like"/>
    <property type="match status" value="1"/>
</dbReference>
<dbReference type="Pfam" id="PF00407">
    <property type="entry name" value="Bet_v_1"/>
    <property type="match status" value="1"/>
</dbReference>
<dbReference type="Gene3D" id="3.30.530.20">
    <property type="match status" value="1"/>
</dbReference>
<dbReference type="GO" id="GO:0009738">
    <property type="term" value="P:abscisic acid-activated signaling pathway"/>
    <property type="evidence" value="ECO:0007669"/>
    <property type="project" value="InterPro"/>
</dbReference>
<proteinExistence type="inferred from homology"/>
<dbReference type="GO" id="GO:0006952">
    <property type="term" value="P:defense response"/>
    <property type="evidence" value="ECO:0007669"/>
    <property type="project" value="InterPro"/>
</dbReference>
<dbReference type="PANTHER" id="PTHR31213">
    <property type="entry name" value="OS08G0374000 PROTEIN-RELATED"/>
    <property type="match status" value="1"/>
</dbReference>
<comment type="caution">
    <text evidence="3">The sequence shown here is derived from an EMBL/GenBank/DDBJ whole genome shotgun (WGS) entry which is preliminary data.</text>
</comment>
<reference evidence="3" key="1">
    <citation type="submission" date="2020-06" db="EMBL/GenBank/DDBJ databases">
        <authorList>
            <person name="Li T."/>
            <person name="Hu X."/>
            <person name="Zhang T."/>
            <person name="Song X."/>
            <person name="Zhang H."/>
            <person name="Dai N."/>
            <person name="Sheng W."/>
            <person name="Hou X."/>
            <person name="Wei L."/>
        </authorList>
    </citation>
    <scope>NUCLEOTIDE SEQUENCE</scope>
    <source>
        <strain evidence="3">G02</strain>
        <tissue evidence="3">Leaf</tissue>
    </source>
</reference>
<sequence length="211" mass="23305">MFEICGHSVPNFLPTLSIRILLQLPVSAQLKASGSSLHLILQQLLTSSTKNMGVKSFINELETKISPGRLFKALITESPEIVPKFNKPIKSIEIVEGHGFGVGCIFLTHFNEGLPFRYVKHRIDEIDTQNYVCKYTLIEGDVLGDKLEKICHELRLEASADGGCVLKSKAELHAKAGVELDDEEIKAGKEQALNVYKACEEYLAANPHVCA</sequence>
<comment type="similarity">
    <text evidence="1">Belongs to the BetVI family.</text>
</comment>
<dbReference type="InterPro" id="IPR050279">
    <property type="entry name" value="Plant_def-hormone_signal"/>
</dbReference>
<name>A0AAW2SKP1_SESRA</name>
<protein>
    <submittedName>
        <fullName evidence="3">Major strawberry allergen Fra a 1.06</fullName>
    </submittedName>
</protein>
<dbReference type="GO" id="GO:0005634">
    <property type="term" value="C:nucleus"/>
    <property type="evidence" value="ECO:0007669"/>
    <property type="project" value="TreeGrafter"/>
</dbReference>
<dbReference type="PRINTS" id="PR00634">
    <property type="entry name" value="BETALLERGEN"/>
</dbReference>
<evidence type="ECO:0000259" key="2">
    <source>
        <dbReference type="Pfam" id="PF00407"/>
    </source>
</evidence>
<dbReference type="CDD" id="cd07816">
    <property type="entry name" value="Bet_v1-like"/>
    <property type="match status" value="1"/>
</dbReference>
<dbReference type="InterPro" id="IPR000916">
    <property type="entry name" value="Bet_v_I/MLP"/>
</dbReference>
<dbReference type="AlphaFoldDB" id="A0AAW2SKP1"/>